<proteinExistence type="predicted"/>
<organism evidence="2 3">
    <name type="scientific">Bugula neritina</name>
    <name type="common">Brown bryozoan</name>
    <name type="synonym">Sertularia neritina</name>
    <dbReference type="NCBI Taxonomy" id="10212"/>
    <lineage>
        <taxon>Eukaryota</taxon>
        <taxon>Metazoa</taxon>
        <taxon>Spiralia</taxon>
        <taxon>Lophotrochozoa</taxon>
        <taxon>Bryozoa</taxon>
        <taxon>Gymnolaemata</taxon>
        <taxon>Cheilostomatida</taxon>
        <taxon>Flustrina</taxon>
        <taxon>Buguloidea</taxon>
        <taxon>Bugulidae</taxon>
        <taxon>Bugula</taxon>
    </lineage>
</organism>
<evidence type="ECO:0000256" key="1">
    <source>
        <dbReference type="SAM" id="Phobius"/>
    </source>
</evidence>
<keyword evidence="1" id="KW-1133">Transmembrane helix</keyword>
<sequence>MTAIIIVYDFNKGHSHCSPVSYLAFPNLLAEGEQADVLFTSLTYRVNRSAETCTIQFSTPSPNKLNVRFDSQRNYINSSFAQIFFYEGLDTKSSNLIRKVSLEYPAKNGSTFTTTDRHLTMEVERDMAKSNYSSYYDVLMHITSTNAATQTKWSLAAFLWIGAIFVMLIDCSYAINLV</sequence>
<accession>A0A7J7JH37</accession>
<reference evidence="2" key="1">
    <citation type="submission" date="2020-06" db="EMBL/GenBank/DDBJ databases">
        <title>Draft genome of Bugula neritina, a colonial animal packing powerful symbionts and potential medicines.</title>
        <authorList>
            <person name="Rayko M."/>
        </authorList>
    </citation>
    <scope>NUCLEOTIDE SEQUENCE [LARGE SCALE GENOMIC DNA]</scope>
    <source>
        <strain evidence="2">Kwan_BN1</strain>
    </source>
</reference>
<keyword evidence="1" id="KW-0472">Membrane</keyword>
<evidence type="ECO:0000313" key="3">
    <source>
        <dbReference type="Proteomes" id="UP000593567"/>
    </source>
</evidence>
<gene>
    <name evidence="2" type="ORF">EB796_015900</name>
</gene>
<comment type="caution">
    <text evidence="2">The sequence shown here is derived from an EMBL/GenBank/DDBJ whole genome shotgun (WGS) entry which is preliminary data.</text>
</comment>
<keyword evidence="1" id="KW-0812">Transmembrane</keyword>
<dbReference type="AlphaFoldDB" id="A0A7J7JH37"/>
<dbReference type="EMBL" id="VXIV02002437">
    <property type="protein sequence ID" value="KAF6025649.1"/>
    <property type="molecule type" value="Genomic_DNA"/>
</dbReference>
<evidence type="ECO:0000313" key="2">
    <source>
        <dbReference type="EMBL" id="KAF6025649.1"/>
    </source>
</evidence>
<dbReference type="Proteomes" id="UP000593567">
    <property type="component" value="Unassembled WGS sequence"/>
</dbReference>
<feature type="transmembrane region" description="Helical" evidence="1">
    <location>
        <begin position="153"/>
        <end position="175"/>
    </location>
</feature>
<protein>
    <submittedName>
        <fullName evidence="2">Uncharacterized protein</fullName>
    </submittedName>
</protein>
<keyword evidence="3" id="KW-1185">Reference proteome</keyword>
<name>A0A7J7JH37_BUGNE</name>